<feature type="non-terminal residue" evidence="1">
    <location>
        <position position="82"/>
    </location>
</feature>
<name>A0AAN5CA19_9BILA</name>
<protein>
    <submittedName>
        <fullName evidence="1">Uncharacterized protein</fullName>
    </submittedName>
</protein>
<organism evidence="1 2">
    <name type="scientific">Pristionchus mayeri</name>
    <dbReference type="NCBI Taxonomy" id="1317129"/>
    <lineage>
        <taxon>Eukaryota</taxon>
        <taxon>Metazoa</taxon>
        <taxon>Ecdysozoa</taxon>
        <taxon>Nematoda</taxon>
        <taxon>Chromadorea</taxon>
        <taxon>Rhabditida</taxon>
        <taxon>Rhabditina</taxon>
        <taxon>Diplogasteromorpha</taxon>
        <taxon>Diplogasteroidea</taxon>
        <taxon>Neodiplogasteridae</taxon>
        <taxon>Pristionchus</taxon>
    </lineage>
</organism>
<comment type="caution">
    <text evidence="1">The sequence shown here is derived from an EMBL/GenBank/DDBJ whole genome shotgun (WGS) entry which is preliminary data.</text>
</comment>
<gene>
    <name evidence="1" type="ORF">PMAYCL1PPCAC_13758</name>
</gene>
<reference evidence="2" key="1">
    <citation type="submission" date="2022-10" db="EMBL/GenBank/DDBJ databases">
        <title>Genome assembly of Pristionchus species.</title>
        <authorList>
            <person name="Yoshida K."/>
            <person name="Sommer R.J."/>
        </authorList>
    </citation>
    <scope>NUCLEOTIDE SEQUENCE [LARGE SCALE GENOMIC DNA]</scope>
    <source>
        <strain evidence="2">RS5460</strain>
    </source>
</reference>
<dbReference type="EMBL" id="BTRK01000003">
    <property type="protein sequence ID" value="GMR43563.1"/>
    <property type="molecule type" value="Genomic_DNA"/>
</dbReference>
<keyword evidence="2" id="KW-1185">Reference proteome</keyword>
<feature type="non-terminal residue" evidence="1">
    <location>
        <position position="1"/>
    </location>
</feature>
<evidence type="ECO:0000313" key="2">
    <source>
        <dbReference type="Proteomes" id="UP001328107"/>
    </source>
</evidence>
<dbReference type="AlphaFoldDB" id="A0AAN5CA19"/>
<evidence type="ECO:0000313" key="1">
    <source>
        <dbReference type="EMBL" id="GMR43563.1"/>
    </source>
</evidence>
<sequence length="82" mass="9467">RVIPEKNAEQVNVPLPVEVLALFSRYFSTMFYSTSYKDCGKEWMDMQMGFDKSILLSIVIATVHRYNTVISLGDWQESKSIL</sequence>
<proteinExistence type="predicted"/>
<accession>A0AAN5CA19</accession>
<dbReference type="Proteomes" id="UP001328107">
    <property type="component" value="Unassembled WGS sequence"/>
</dbReference>